<organism evidence="13 14">
    <name type="scientific">Filifactor alocis (strain ATCC 35896 / CCUG 47790 / D40 B5)</name>
    <name type="common">Fusobacterium alocis</name>
    <dbReference type="NCBI Taxonomy" id="546269"/>
    <lineage>
        <taxon>Bacteria</taxon>
        <taxon>Bacillati</taxon>
        <taxon>Bacillota</taxon>
        <taxon>Clostridia</taxon>
        <taxon>Peptostreptococcales</taxon>
        <taxon>Filifactoraceae</taxon>
        <taxon>Filifactor</taxon>
    </lineage>
</organism>
<name>D6GT11_FILAD</name>
<feature type="transmembrane region" description="Helical" evidence="11">
    <location>
        <begin position="131"/>
        <end position="153"/>
    </location>
</feature>
<dbReference type="Pfam" id="PF02096">
    <property type="entry name" value="60KD_IMP"/>
    <property type="match status" value="1"/>
</dbReference>
<feature type="compositionally biased region" description="Basic and acidic residues" evidence="10">
    <location>
        <begin position="163"/>
        <end position="173"/>
    </location>
</feature>
<dbReference type="GO" id="GO:0051205">
    <property type="term" value="P:protein insertion into membrane"/>
    <property type="evidence" value="ECO:0007669"/>
    <property type="project" value="TreeGrafter"/>
</dbReference>
<keyword evidence="6 11" id="KW-1133">Transmembrane helix</keyword>
<dbReference type="NCBIfam" id="TIGR03592">
    <property type="entry name" value="yidC_oxa1_cterm"/>
    <property type="match status" value="1"/>
</dbReference>
<dbReference type="STRING" id="546269.HMPREF0389_01248"/>
<dbReference type="GO" id="GO:0032977">
    <property type="term" value="F:membrane insertase activity"/>
    <property type="evidence" value="ECO:0007669"/>
    <property type="project" value="InterPro"/>
</dbReference>
<evidence type="ECO:0000259" key="12">
    <source>
        <dbReference type="Pfam" id="PF02096"/>
    </source>
</evidence>
<keyword evidence="8" id="KW-0143">Chaperone</keyword>
<keyword evidence="2" id="KW-0813">Transport</keyword>
<evidence type="ECO:0000256" key="4">
    <source>
        <dbReference type="ARBA" id="ARBA00022692"/>
    </source>
</evidence>
<dbReference type="EMBL" id="CP002390">
    <property type="protein sequence ID" value="EFE27996.1"/>
    <property type="molecule type" value="Genomic_DNA"/>
</dbReference>
<proteinExistence type="inferred from homology"/>
<keyword evidence="14" id="KW-1185">Reference proteome</keyword>
<dbReference type="GO" id="GO:0015031">
    <property type="term" value="P:protein transport"/>
    <property type="evidence" value="ECO:0007669"/>
    <property type="project" value="UniProtKB-KW"/>
</dbReference>
<evidence type="ECO:0000256" key="2">
    <source>
        <dbReference type="ARBA" id="ARBA00022448"/>
    </source>
</evidence>
<feature type="transmembrane region" description="Helical" evidence="11">
    <location>
        <begin position="79"/>
        <end position="99"/>
    </location>
</feature>
<feature type="region of interest" description="Disordered" evidence="10">
    <location>
        <begin position="163"/>
        <end position="183"/>
    </location>
</feature>
<sequence length="243" mass="27936">MLLKMIYTVTQNYGLAIIFFTIIVKLAMLPLTLSQNKSMMEMNKIQPLIQDIQKKYPKDKQKQAELTTQLYKEHGVNPMMGCLPLLVQMPILFALFRALRNPVEYVFGSETLFQVADTSFLWLKNLSSPDIITIGGFAFPFIFPIVAAAATFIDTKMTMLKNDKKKEKQKDGKQNQPENPGESMQKTMLYMMPLMIFWWGRSFPAGLSIYWAVSTLFSIAQRKIVERISLSKEKGTQAIERRK</sequence>
<comment type="similarity">
    <text evidence="9">Belongs to the OXA1/ALB3/YidC family.</text>
</comment>
<dbReference type="AlphaFoldDB" id="D6GT11"/>
<dbReference type="CDD" id="cd20070">
    <property type="entry name" value="5TM_YidC_Alb3"/>
    <property type="match status" value="1"/>
</dbReference>
<evidence type="ECO:0000256" key="1">
    <source>
        <dbReference type="ARBA" id="ARBA00004651"/>
    </source>
</evidence>
<dbReference type="PANTHER" id="PTHR12428">
    <property type="entry name" value="OXA1"/>
    <property type="match status" value="1"/>
</dbReference>
<dbReference type="eggNOG" id="COG0706">
    <property type="taxonomic scope" value="Bacteria"/>
</dbReference>
<dbReference type="PATRIC" id="fig|546269.5.peg.1760"/>
<evidence type="ECO:0000256" key="3">
    <source>
        <dbReference type="ARBA" id="ARBA00022475"/>
    </source>
</evidence>
<dbReference type="InterPro" id="IPR028055">
    <property type="entry name" value="YidC/Oxa/ALB_C"/>
</dbReference>
<feature type="domain" description="Membrane insertase YidC/Oxa/ALB C-terminal" evidence="12">
    <location>
        <begin position="13"/>
        <end position="226"/>
    </location>
</feature>
<feature type="transmembrane region" description="Helical" evidence="11">
    <location>
        <begin position="194"/>
        <end position="213"/>
    </location>
</feature>
<feature type="transmembrane region" description="Helical" evidence="11">
    <location>
        <begin position="12"/>
        <end position="33"/>
    </location>
</feature>
<evidence type="ECO:0000256" key="6">
    <source>
        <dbReference type="ARBA" id="ARBA00022989"/>
    </source>
</evidence>
<evidence type="ECO:0000256" key="10">
    <source>
        <dbReference type="SAM" id="MobiDB-lite"/>
    </source>
</evidence>
<evidence type="ECO:0000256" key="7">
    <source>
        <dbReference type="ARBA" id="ARBA00023136"/>
    </source>
</evidence>
<dbReference type="KEGG" id="faa:HMPREF0389_01248"/>
<comment type="subcellular location">
    <subcellularLocation>
        <location evidence="1">Cell membrane</location>
        <topology evidence="1">Multi-pass membrane protein</topology>
    </subcellularLocation>
    <subcellularLocation>
        <location evidence="9">Membrane</location>
        <topology evidence="9">Multi-pass membrane protein</topology>
    </subcellularLocation>
</comment>
<accession>D6GT11</accession>
<protein>
    <submittedName>
        <fullName evidence="13">Membrane protein insertase, YidC/Oxa1 family</fullName>
    </submittedName>
</protein>
<dbReference type="Proteomes" id="UP000007468">
    <property type="component" value="Chromosome"/>
</dbReference>
<dbReference type="GO" id="GO:0005886">
    <property type="term" value="C:plasma membrane"/>
    <property type="evidence" value="ECO:0007669"/>
    <property type="project" value="UniProtKB-SubCell"/>
</dbReference>
<gene>
    <name evidence="13" type="ordered locus">HMPREF0389_01248</name>
</gene>
<dbReference type="InterPro" id="IPR047196">
    <property type="entry name" value="YidC_ALB_C"/>
</dbReference>
<evidence type="ECO:0000313" key="13">
    <source>
        <dbReference type="EMBL" id="EFE27996.1"/>
    </source>
</evidence>
<evidence type="ECO:0000256" key="11">
    <source>
        <dbReference type="SAM" id="Phobius"/>
    </source>
</evidence>
<evidence type="ECO:0000256" key="8">
    <source>
        <dbReference type="ARBA" id="ARBA00023186"/>
    </source>
</evidence>
<evidence type="ECO:0000256" key="9">
    <source>
        <dbReference type="RuleBase" id="RU003945"/>
    </source>
</evidence>
<dbReference type="PANTHER" id="PTHR12428:SF65">
    <property type="entry name" value="CYTOCHROME C OXIDASE ASSEMBLY PROTEIN COX18, MITOCHONDRIAL"/>
    <property type="match status" value="1"/>
</dbReference>
<dbReference type="OrthoDB" id="9780552at2"/>
<dbReference type="InterPro" id="IPR001708">
    <property type="entry name" value="YidC/ALB3/OXA1/COX18"/>
</dbReference>
<keyword evidence="7 11" id="KW-0472">Membrane</keyword>
<keyword evidence="3" id="KW-1003">Cell membrane</keyword>
<reference evidence="14" key="1">
    <citation type="submission" date="2010-12" db="EMBL/GenBank/DDBJ databases">
        <title>The genome sequence of Filifactor alocis strain ATCC 35896.</title>
        <authorList>
            <consortium name="The Broad Institute Genome Sequencing Platform"/>
            <person name="Ward D."/>
            <person name="Earl A."/>
            <person name="Feldgarden M."/>
            <person name="Young S.K."/>
            <person name="Gargeya S."/>
            <person name="Zeng Q."/>
            <person name="Alvarado L."/>
            <person name="Berlin A."/>
            <person name="Bochicchio J."/>
            <person name="Chapman S.B."/>
            <person name="Chen Z."/>
            <person name="Freedman E."/>
            <person name="Gellesch M."/>
            <person name="Goldberg J."/>
            <person name="Griggs A."/>
            <person name="Gujja S."/>
            <person name="Heilman E."/>
            <person name="Heiman D."/>
            <person name="Howarth C."/>
            <person name="Mehta T."/>
            <person name="Neiman D."/>
            <person name="Pearson M."/>
            <person name="Roberts A."/>
            <person name="Saif S."/>
            <person name="Shea T."/>
            <person name="Shenoy N."/>
            <person name="Sisk P."/>
            <person name="Stolte C."/>
            <person name="Sykes S."/>
            <person name="White J."/>
            <person name="Yandava C."/>
            <person name="Izard J."/>
            <person name="Blanton J.M."/>
            <person name="Baranova O.V."/>
            <person name="Tanner A.C."/>
            <person name="Dewhirst F.E."/>
            <person name="Haas B."/>
            <person name="Nusbaum C."/>
            <person name="Birren B."/>
        </authorList>
    </citation>
    <scope>NUCLEOTIDE SEQUENCE [LARGE SCALE GENOMIC DNA]</scope>
    <source>
        <strain evidence="14">ATCC 35896 / D40 B5</strain>
    </source>
</reference>
<evidence type="ECO:0000256" key="5">
    <source>
        <dbReference type="ARBA" id="ARBA00022927"/>
    </source>
</evidence>
<keyword evidence="4 9" id="KW-0812">Transmembrane</keyword>
<keyword evidence="5" id="KW-0653">Protein transport</keyword>
<evidence type="ECO:0000313" key="14">
    <source>
        <dbReference type="Proteomes" id="UP000007468"/>
    </source>
</evidence>